<evidence type="ECO:0000313" key="3">
    <source>
        <dbReference type="Proteomes" id="UP000239494"/>
    </source>
</evidence>
<evidence type="ECO:0000259" key="1">
    <source>
        <dbReference type="SMART" id="SM00479"/>
    </source>
</evidence>
<dbReference type="PANTHER" id="PTHR30231:SF42">
    <property type="entry name" value="EXONUCLEASE"/>
    <property type="match status" value="1"/>
</dbReference>
<dbReference type="EMBL" id="PVTF01000001">
    <property type="protein sequence ID" value="PRY46748.1"/>
    <property type="molecule type" value="Genomic_DNA"/>
</dbReference>
<dbReference type="InterPro" id="IPR013520">
    <property type="entry name" value="Ribonucl_H"/>
</dbReference>
<evidence type="ECO:0000313" key="2">
    <source>
        <dbReference type="EMBL" id="PRY46748.1"/>
    </source>
</evidence>
<dbReference type="CDD" id="cd17748">
    <property type="entry name" value="BRCT_DNA_ligase_like"/>
    <property type="match status" value="1"/>
</dbReference>
<dbReference type="PANTHER" id="PTHR30231">
    <property type="entry name" value="DNA POLYMERASE III SUBUNIT EPSILON"/>
    <property type="match status" value="1"/>
</dbReference>
<dbReference type="AlphaFoldDB" id="A0A2T0TMK3"/>
<name>A0A2T0TMK3_9PSEU</name>
<dbReference type="Proteomes" id="UP000239494">
    <property type="component" value="Unassembled WGS sequence"/>
</dbReference>
<feature type="domain" description="Exonuclease" evidence="1">
    <location>
        <begin position="4"/>
        <end position="168"/>
    </location>
</feature>
<dbReference type="Pfam" id="PF00533">
    <property type="entry name" value="BRCT"/>
    <property type="match status" value="1"/>
</dbReference>
<keyword evidence="3" id="KW-1185">Reference proteome</keyword>
<dbReference type="Pfam" id="PF00929">
    <property type="entry name" value="RNase_T"/>
    <property type="match status" value="1"/>
</dbReference>
<dbReference type="RefSeq" id="WP_146174644.1">
    <property type="nucleotide sequence ID" value="NZ_PVTF01000001.1"/>
</dbReference>
<dbReference type="SUPFAM" id="SSF53098">
    <property type="entry name" value="Ribonuclease H-like"/>
    <property type="match status" value="1"/>
</dbReference>
<dbReference type="Gene3D" id="3.40.50.10190">
    <property type="entry name" value="BRCT domain"/>
    <property type="match status" value="1"/>
</dbReference>
<dbReference type="InterPro" id="IPR012337">
    <property type="entry name" value="RNaseH-like_sf"/>
</dbReference>
<dbReference type="GO" id="GO:0003676">
    <property type="term" value="F:nucleic acid binding"/>
    <property type="evidence" value="ECO:0007669"/>
    <property type="project" value="InterPro"/>
</dbReference>
<accession>A0A2T0TMK3</accession>
<dbReference type="SMART" id="SM00479">
    <property type="entry name" value="EXOIII"/>
    <property type="match status" value="1"/>
</dbReference>
<dbReference type="GO" id="GO:0008408">
    <property type="term" value="F:3'-5' exonuclease activity"/>
    <property type="evidence" value="ECO:0007669"/>
    <property type="project" value="TreeGrafter"/>
</dbReference>
<reference evidence="2 3" key="1">
    <citation type="submission" date="2018-03" db="EMBL/GenBank/DDBJ databases">
        <title>Genomic Encyclopedia of Archaeal and Bacterial Type Strains, Phase II (KMG-II): from individual species to whole genera.</title>
        <authorList>
            <person name="Goeker M."/>
        </authorList>
    </citation>
    <scope>NUCLEOTIDE SEQUENCE [LARGE SCALE GENOMIC DNA]</scope>
    <source>
        <strain evidence="2 3">DSM 44720</strain>
    </source>
</reference>
<comment type="caution">
    <text evidence="2">The sequence shown here is derived from an EMBL/GenBank/DDBJ whole genome shotgun (WGS) entry which is preliminary data.</text>
</comment>
<organism evidence="2 3">
    <name type="scientific">Umezawaea tangerina</name>
    <dbReference type="NCBI Taxonomy" id="84725"/>
    <lineage>
        <taxon>Bacteria</taxon>
        <taxon>Bacillati</taxon>
        <taxon>Actinomycetota</taxon>
        <taxon>Actinomycetes</taxon>
        <taxon>Pseudonocardiales</taxon>
        <taxon>Pseudonocardiaceae</taxon>
        <taxon>Umezawaea</taxon>
    </lineage>
</organism>
<dbReference type="CDD" id="cd06130">
    <property type="entry name" value="DNA_pol_III_epsilon_like"/>
    <property type="match status" value="1"/>
</dbReference>
<dbReference type="InterPro" id="IPR001357">
    <property type="entry name" value="BRCT_dom"/>
</dbReference>
<dbReference type="InterPro" id="IPR036397">
    <property type="entry name" value="RNaseH_sf"/>
</dbReference>
<proteinExistence type="predicted"/>
<dbReference type="SUPFAM" id="SSF52113">
    <property type="entry name" value="BRCT domain"/>
    <property type="match status" value="1"/>
</dbReference>
<dbReference type="InterPro" id="IPR036420">
    <property type="entry name" value="BRCT_dom_sf"/>
</dbReference>
<dbReference type="OrthoDB" id="9803913at2"/>
<dbReference type="Gene3D" id="3.30.420.10">
    <property type="entry name" value="Ribonuclease H-like superfamily/Ribonuclease H"/>
    <property type="match status" value="1"/>
</dbReference>
<gene>
    <name evidence="2" type="ORF">CLV43_1011028</name>
</gene>
<protein>
    <submittedName>
        <fullName evidence="2">DNA polymerase-3 subunit epsilon</fullName>
    </submittedName>
</protein>
<sequence length="289" mass="31665">MSAEWVAIDFENANWSRESACSAAMALVRDGRVVDRFSTFVKPPGVGGFHPFNTSIHGITEDVVADAPEWPEALALMLEFAGGRPLVAHNAGFDMSVIRHACTATRVPWPELRWACTLMIARRTWELLAYRLPHVAEAAGVDMGAGDTQAHADTAAGILLAAMRLHGVDTVDDLHDTLRLRTGHQTATTWTGTRPTRRGLFYGLNVCLTGTLTTMPRIEAHYRLAEAGAQPVPAVTPRTDVLVVGTPEPDLFVPGRVESGEQREARELLDRGHRIEVIDEVDFLRRLCG</sequence>
<dbReference type="GO" id="GO:0005829">
    <property type="term" value="C:cytosol"/>
    <property type="evidence" value="ECO:0007669"/>
    <property type="project" value="TreeGrafter"/>
</dbReference>